<keyword evidence="2" id="KW-1185">Reference proteome</keyword>
<comment type="caution">
    <text evidence="1">The sequence shown here is derived from an EMBL/GenBank/DDBJ whole genome shotgun (WGS) entry which is preliminary data.</text>
</comment>
<name>A0A9Q1EIV4_SYNKA</name>
<accession>A0A9Q1EIV4</accession>
<gene>
    <name evidence="1" type="ORF">SKAU_G00364090</name>
</gene>
<evidence type="ECO:0000313" key="1">
    <source>
        <dbReference type="EMBL" id="KAJ8339623.1"/>
    </source>
</evidence>
<dbReference type="EMBL" id="JAINUF010000017">
    <property type="protein sequence ID" value="KAJ8339623.1"/>
    <property type="molecule type" value="Genomic_DNA"/>
</dbReference>
<evidence type="ECO:0000313" key="2">
    <source>
        <dbReference type="Proteomes" id="UP001152622"/>
    </source>
</evidence>
<proteinExistence type="predicted"/>
<protein>
    <submittedName>
        <fullName evidence="1">Uncharacterized protein</fullName>
    </submittedName>
</protein>
<sequence length="69" mass="7641">MACAANRPSALQSCAVPVPKDYAWAANTPRLQASDRPEESLGKNEETSIMHFFSILCRVPTRMRMKGVC</sequence>
<reference evidence="1" key="1">
    <citation type="journal article" date="2023" name="Science">
        <title>Genome structures resolve the early diversification of teleost fishes.</title>
        <authorList>
            <person name="Parey E."/>
            <person name="Louis A."/>
            <person name="Montfort J."/>
            <person name="Bouchez O."/>
            <person name="Roques C."/>
            <person name="Iampietro C."/>
            <person name="Lluch J."/>
            <person name="Castinel A."/>
            <person name="Donnadieu C."/>
            <person name="Desvignes T."/>
            <person name="Floi Bucao C."/>
            <person name="Jouanno E."/>
            <person name="Wen M."/>
            <person name="Mejri S."/>
            <person name="Dirks R."/>
            <person name="Jansen H."/>
            <person name="Henkel C."/>
            <person name="Chen W.J."/>
            <person name="Zahm M."/>
            <person name="Cabau C."/>
            <person name="Klopp C."/>
            <person name="Thompson A.W."/>
            <person name="Robinson-Rechavi M."/>
            <person name="Braasch I."/>
            <person name="Lecointre G."/>
            <person name="Bobe J."/>
            <person name="Postlethwait J.H."/>
            <person name="Berthelot C."/>
            <person name="Roest Crollius H."/>
            <person name="Guiguen Y."/>
        </authorList>
    </citation>
    <scope>NUCLEOTIDE SEQUENCE</scope>
    <source>
        <strain evidence="1">WJC10195</strain>
    </source>
</reference>
<organism evidence="1 2">
    <name type="scientific">Synaphobranchus kaupii</name>
    <name type="common">Kaup's arrowtooth eel</name>
    <dbReference type="NCBI Taxonomy" id="118154"/>
    <lineage>
        <taxon>Eukaryota</taxon>
        <taxon>Metazoa</taxon>
        <taxon>Chordata</taxon>
        <taxon>Craniata</taxon>
        <taxon>Vertebrata</taxon>
        <taxon>Euteleostomi</taxon>
        <taxon>Actinopterygii</taxon>
        <taxon>Neopterygii</taxon>
        <taxon>Teleostei</taxon>
        <taxon>Anguilliformes</taxon>
        <taxon>Synaphobranchidae</taxon>
        <taxon>Synaphobranchus</taxon>
    </lineage>
</organism>
<dbReference type="Proteomes" id="UP001152622">
    <property type="component" value="Chromosome 17"/>
</dbReference>
<dbReference type="AlphaFoldDB" id="A0A9Q1EIV4"/>